<gene>
    <name evidence="1" type="ORF">FRZ32_04495</name>
</gene>
<dbReference type="RefSeq" id="WP_147042392.1">
    <property type="nucleotide sequence ID" value="NZ_BAABIR010000002.1"/>
</dbReference>
<sequence>MAFLRRAERMLDERRAAPLDHSILLAAMAAGQSIRAGCPLPQAAAEGAMAEGDSIAEIVLAGPGWRRAVSAQRGSFSRAEAGRRVNGL</sequence>
<dbReference type="EMBL" id="VOQQ01000001">
    <property type="protein sequence ID" value="TXC62991.1"/>
    <property type="molecule type" value="Genomic_DNA"/>
</dbReference>
<protein>
    <submittedName>
        <fullName evidence="1">Uncharacterized protein</fullName>
    </submittedName>
</protein>
<evidence type="ECO:0000313" key="2">
    <source>
        <dbReference type="Proteomes" id="UP000321249"/>
    </source>
</evidence>
<dbReference type="AlphaFoldDB" id="A0A5C6TSJ3"/>
<reference evidence="1 2" key="1">
    <citation type="journal article" date="2015" name="J. Microbiol.">
        <title>Sphingosinicella ginsenosidimutans sp. nov., with ginsenoside converting activity.</title>
        <authorList>
            <person name="Kim J.K."/>
            <person name="Kang M.S."/>
            <person name="Park S.C."/>
            <person name="Kim K.M."/>
            <person name="Choi K."/>
            <person name="Yoon M.H."/>
            <person name="Im W.T."/>
        </authorList>
    </citation>
    <scope>NUCLEOTIDE SEQUENCE [LARGE SCALE GENOMIC DNA]</scope>
    <source>
        <strain evidence="1 2">BS-11</strain>
    </source>
</reference>
<keyword evidence="2" id="KW-1185">Reference proteome</keyword>
<comment type="caution">
    <text evidence="1">The sequence shown here is derived from an EMBL/GenBank/DDBJ whole genome shotgun (WGS) entry which is preliminary data.</text>
</comment>
<proteinExistence type="predicted"/>
<name>A0A5C6TSJ3_9SPHN</name>
<organism evidence="1 2">
    <name type="scientific">Allosphingosinicella ginsenosidimutans</name>
    <dbReference type="NCBI Taxonomy" id="1176539"/>
    <lineage>
        <taxon>Bacteria</taxon>
        <taxon>Pseudomonadati</taxon>
        <taxon>Pseudomonadota</taxon>
        <taxon>Alphaproteobacteria</taxon>
        <taxon>Sphingomonadales</taxon>
        <taxon>Sphingomonadaceae</taxon>
        <taxon>Allosphingosinicella</taxon>
    </lineage>
</organism>
<accession>A0A5C6TSJ3</accession>
<evidence type="ECO:0000313" key="1">
    <source>
        <dbReference type="EMBL" id="TXC62991.1"/>
    </source>
</evidence>
<dbReference type="Proteomes" id="UP000321249">
    <property type="component" value="Unassembled WGS sequence"/>
</dbReference>